<keyword evidence="3" id="KW-1185">Reference proteome</keyword>
<feature type="signal peptide" evidence="1">
    <location>
        <begin position="1"/>
        <end position="26"/>
    </location>
</feature>
<evidence type="ECO:0000313" key="2">
    <source>
        <dbReference type="EMBL" id="WDE12161.1"/>
    </source>
</evidence>
<organism evidence="2 3">
    <name type="scientific">Thalassomonas haliotis</name>
    <dbReference type="NCBI Taxonomy" id="485448"/>
    <lineage>
        <taxon>Bacteria</taxon>
        <taxon>Pseudomonadati</taxon>
        <taxon>Pseudomonadota</taxon>
        <taxon>Gammaproteobacteria</taxon>
        <taxon>Alteromonadales</taxon>
        <taxon>Colwelliaceae</taxon>
        <taxon>Thalassomonas</taxon>
    </lineage>
</organism>
<proteinExistence type="predicted"/>
<name>A0ABY7VGJ9_9GAMM</name>
<dbReference type="Proteomes" id="UP001215231">
    <property type="component" value="Chromosome"/>
</dbReference>
<gene>
    <name evidence="2" type="ORF">H3N35_01345</name>
</gene>
<reference evidence="2 3" key="1">
    <citation type="journal article" date="2022" name="Mar. Drugs">
        <title>Bioassay-Guided Fractionation Leads to the Detection of Cholic Acid Generated by the Rare Thalassomonas sp.</title>
        <authorList>
            <person name="Pheiffer F."/>
            <person name="Schneider Y.K."/>
            <person name="Hansen E.H."/>
            <person name="Andersen J.H."/>
            <person name="Isaksson J."/>
            <person name="Busche T."/>
            <person name="R C."/>
            <person name="Kalinowski J."/>
            <person name="Zyl L.V."/>
            <person name="Trindade M."/>
        </authorList>
    </citation>
    <scope>NUCLEOTIDE SEQUENCE [LARGE SCALE GENOMIC DNA]</scope>
    <source>
        <strain evidence="2 3">A5K-61T</strain>
    </source>
</reference>
<evidence type="ECO:0000313" key="3">
    <source>
        <dbReference type="Proteomes" id="UP001215231"/>
    </source>
</evidence>
<dbReference type="EMBL" id="CP059693">
    <property type="protein sequence ID" value="WDE12161.1"/>
    <property type="molecule type" value="Genomic_DNA"/>
</dbReference>
<evidence type="ECO:0000256" key="1">
    <source>
        <dbReference type="SAM" id="SignalP"/>
    </source>
</evidence>
<dbReference type="RefSeq" id="WP_274052427.1">
    <property type="nucleotide sequence ID" value="NZ_CP059693.1"/>
</dbReference>
<sequence>MKKVFFRQFTLILGLVLPMMALFAQEAESWPPILEYYPDCSYQIVKTFSAKKQTRQRHSQEPQDWLLKRLRREAQALGADAYAKLGPDQEVSWQRLSARLGESLGSITLSVDLWLNIYNHQLLVTIKDLELTSLSFVEQLRAYFPDDAFELADEVGITADKYNLSLLFSELYGEPASYEAQMRLY</sequence>
<keyword evidence="1" id="KW-0732">Signal</keyword>
<protein>
    <submittedName>
        <fullName evidence="2">Uncharacterized protein</fullName>
    </submittedName>
</protein>
<feature type="chain" id="PRO_5045819202" evidence="1">
    <location>
        <begin position="27"/>
        <end position="185"/>
    </location>
</feature>
<accession>A0ABY7VGJ9</accession>